<dbReference type="PRINTS" id="PR00625">
    <property type="entry name" value="JDOMAIN"/>
</dbReference>
<evidence type="ECO:0000313" key="4">
    <source>
        <dbReference type="Proteomes" id="UP000054874"/>
    </source>
</evidence>
<dbReference type="SUPFAM" id="SSF48452">
    <property type="entry name" value="TPR-like"/>
    <property type="match status" value="1"/>
</dbReference>
<dbReference type="Proteomes" id="UP000054874">
    <property type="component" value="Unassembled WGS sequence"/>
</dbReference>
<organism evidence="3 4">
    <name type="scientific">Acetivibrio ethanolgignens</name>
    <dbReference type="NCBI Taxonomy" id="290052"/>
    <lineage>
        <taxon>Bacteria</taxon>
        <taxon>Bacillati</taxon>
        <taxon>Bacillota</taxon>
        <taxon>Clostridia</taxon>
        <taxon>Eubacteriales</taxon>
        <taxon>Oscillospiraceae</taxon>
        <taxon>Acetivibrio</taxon>
    </lineage>
</organism>
<evidence type="ECO:0000313" key="3">
    <source>
        <dbReference type="EMBL" id="KSV60714.1"/>
    </source>
</evidence>
<reference evidence="3 4" key="1">
    <citation type="submission" date="2015-11" db="EMBL/GenBank/DDBJ databases">
        <title>Butyribacter intestini gen. nov., sp. nov., a butyric acid-producing bacterium of the family Lachnospiraceae isolated from the human faeces.</title>
        <authorList>
            <person name="Zou Y."/>
            <person name="Xue W."/>
            <person name="Luo G."/>
            <person name="Lv M."/>
        </authorList>
    </citation>
    <scope>NUCLEOTIDE SEQUENCE [LARGE SCALE GENOMIC DNA]</scope>
    <source>
        <strain evidence="3 4">ACET-33324</strain>
    </source>
</reference>
<dbReference type="PROSITE" id="PS50076">
    <property type="entry name" value="DNAJ_2"/>
    <property type="match status" value="1"/>
</dbReference>
<dbReference type="InterPro" id="IPR011990">
    <property type="entry name" value="TPR-like_helical_dom_sf"/>
</dbReference>
<dbReference type="PANTHER" id="PTHR24074">
    <property type="entry name" value="CO-CHAPERONE PROTEIN DJLA"/>
    <property type="match status" value="1"/>
</dbReference>
<comment type="caution">
    <text evidence="3">The sequence shown here is derived from an EMBL/GenBank/DDBJ whole genome shotgun (WGS) entry which is preliminary data.</text>
</comment>
<protein>
    <submittedName>
        <fullName evidence="3">Molecular chaperone DnaJ</fullName>
    </submittedName>
</protein>
<gene>
    <name evidence="3" type="ORF">ASU35_00655</name>
</gene>
<dbReference type="AlphaFoldDB" id="A0A0V8QK04"/>
<dbReference type="CDD" id="cd06257">
    <property type="entry name" value="DnaJ"/>
    <property type="match status" value="1"/>
</dbReference>
<dbReference type="SMART" id="SM00271">
    <property type="entry name" value="DnaJ"/>
    <property type="match status" value="1"/>
</dbReference>
<name>A0A0V8QK04_9FIRM</name>
<dbReference type="Pfam" id="PF00226">
    <property type="entry name" value="DnaJ"/>
    <property type="match status" value="1"/>
</dbReference>
<sequence>MSDPYQILGIRRDATEEEIKKAYRNLSRKYHPDANVNNPNKEAAENKFKEVQQAYEQIMNERAGGGSYGSQGTYGGFGGRGYSSTQGGQSGEEDVRLQAAANYINNGYYKEALNVLKDIANRSARWYYFSGYANWGLGNNVTALEHARQALSMEPGNWQYQELVNRMEGGGSWYEYRRAPYQTETMDGNGFCWKLCLANLLCNMCCGGGGFCCGGVPVGRF</sequence>
<evidence type="ECO:0000259" key="2">
    <source>
        <dbReference type="PROSITE" id="PS50076"/>
    </source>
</evidence>
<proteinExistence type="predicted"/>
<dbReference type="InterPro" id="IPR036869">
    <property type="entry name" value="J_dom_sf"/>
</dbReference>
<dbReference type="SUPFAM" id="SSF46565">
    <property type="entry name" value="Chaperone J-domain"/>
    <property type="match status" value="1"/>
</dbReference>
<feature type="domain" description="J" evidence="2">
    <location>
        <begin position="3"/>
        <end position="78"/>
    </location>
</feature>
<keyword evidence="1" id="KW-0235">DNA replication</keyword>
<dbReference type="InterPro" id="IPR001623">
    <property type="entry name" value="DnaJ_domain"/>
</dbReference>
<dbReference type="InterPro" id="IPR050817">
    <property type="entry name" value="DjlA_DnaK_co-chaperone"/>
</dbReference>
<evidence type="ECO:0000256" key="1">
    <source>
        <dbReference type="ARBA" id="ARBA00022705"/>
    </source>
</evidence>
<dbReference type="Gene3D" id="1.10.287.110">
    <property type="entry name" value="DnaJ domain"/>
    <property type="match status" value="1"/>
</dbReference>
<dbReference type="EMBL" id="LNAM01000001">
    <property type="protein sequence ID" value="KSV60714.1"/>
    <property type="molecule type" value="Genomic_DNA"/>
</dbReference>
<dbReference type="OrthoDB" id="9779889at2"/>
<dbReference type="RefSeq" id="WP_058351193.1">
    <property type="nucleotide sequence ID" value="NZ_CABMMD010000001.1"/>
</dbReference>
<accession>A0A0V8QK04</accession>
<dbReference type="GO" id="GO:0006260">
    <property type="term" value="P:DNA replication"/>
    <property type="evidence" value="ECO:0007669"/>
    <property type="project" value="UniProtKB-KW"/>
</dbReference>
<dbReference type="Gene3D" id="1.25.40.10">
    <property type="entry name" value="Tetratricopeptide repeat domain"/>
    <property type="match status" value="1"/>
</dbReference>
<dbReference type="STRING" id="290052.ASU35_00655"/>
<keyword evidence="4" id="KW-1185">Reference proteome</keyword>